<dbReference type="AlphaFoldDB" id="A0A698FWM9"/>
<reference evidence="1 2" key="1">
    <citation type="submission" date="2019-09" db="EMBL/GenBank/DDBJ databases">
        <authorList>
            <consortium name="PulseNet: The National Subtyping Network for Foodborne Disease Surveillance"/>
            <person name="Tarr C.L."/>
            <person name="Trees E."/>
            <person name="Katz L.S."/>
            <person name="Carleton-Romer H.A."/>
            <person name="Stroika S."/>
            <person name="Kucerova Z."/>
            <person name="Roache K.F."/>
            <person name="Sabol A.L."/>
            <person name="Besser J."/>
            <person name="Gerner-Smidt P."/>
        </authorList>
    </citation>
    <scope>NUCLEOTIDE SEQUENCE [LARGE SCALE GENOMIC DNA]</scope>
    <source>
        <strain evidence="1 2">PNUSAC011760</strain>
    </source>
</reference>
<protein>
    <submittedName>
        <fullName evidence="1">Uncharacterized protein</fullName>
    </submittedName>
</protein>
<organism evidence="1 2">
    <name type="scientific">Campylobacter lari</name>
    <dbReference type="NCBI Taxonomy" id="201"/>
    <lineage>
        <taxon>Bacteria</taxon>
        <taxon>Pseudomonadati</taxon>
        <taxon>Campylobacterota</taxon>
        <taxon>Epsilonproteobacteria</taxon>
        <taxon>Campylobacterales</taxon>
        <taxon>Campylobacteraceae</taxon>
        <taxon>Campylobacter</taxon>
    </lineage>
</organism>
<evidence type="ECO:0000313" key="2">
    <source>
        <dbReference type="Proteomes" id="UP000440714"/>
    </source>
</evidence>
<dbReference type="Proteomes" id="UP000440714">
    <property type="component" value="Unassembled WGS sequence"/>
</dbReference>
<gene>
    <name evidence="1" type="ORF">F5R70_08085</name>
</gene>
<proteinExistence type="predicted"/>
<dbReference type="EMBL" id="AAKYAN010000025">
    <property type="protein sequence ID" value="ECW8955372.1"/>
    <property type="molecule type" value="Genomic_DNA"/>
</dbReference>
<comment type="caution">
    <text evidence="1">The sequence shown here is derived from an EMBL/GenBank/DDBJ whole genome shotgun (WGS) entry which is preliminary data.</text>
</comment>
<accession>A0A698FWM9</accession>
<name>A0A698FWM9_CAMLA</name>
<evidence type="ECO:0000313" key="1">
    <source>
        <dbReference type="EMBL" id="ECW8955372.1"/>
    </source>
</evidence>
<sequence>MLKISKRISIIVFIVLVFIIIASNAYNFIQEALQFKEANENKARENLSALIKWSENEGKEELEYAKNLSKENYNQEKATQMIIKNLKMIQASIEDIRILTSYYPTDEDVELIRQAGHVTTNSNTDIILYLLYNEGNITNQKTSFLFDKERFKVFEDFLFFLNTRLEEDFLQKDIHKFDSFDVVRIGMYINTLIGYNCAFTDMYLSEFLQDYICDLNTTKTMTILNGMSKIDFTSNRILLFFNKELEKYAYTDDNNLIKNLQKLIYIFKKFKLNQKQTNKLKSIQTKLKECTNE</sequence>